<dbReference type="AlphaFoldDB" id="A0A364N7D6"/>
<dbReference type="GO" id="GO:0005789">
    <property type="term" value="C:endoplasmic reticulum membrane"/>
    <property type="evidence" value="ECO:0007669"/>
    <property type="project" value="UniProtKB-SubCell"/>
</dbReference>
<dbReference type="Gene3D" id="1.20.58.190">
    <property type="entry name" value="Translin, domain 1"/>
    <property type="match status" value="1"/>
</dbReference>
<dbReference type="PANTHER" id="PTHR10741">
    <property type="entry name" value="TRANSLIN AND TRANSLIN ASSOCIATED PROTEIN X"/>
    <property type="match status" value="1"/>
</dbReference>
<evidence type="ECO:0000256" key="8">
    <source>
        <dbReference type="ARBA" id="ARBA00022692"/>
    </source>
</evidence>
<accession>A0A364N7D6</accession>
<dbReference type="STRING" id="183478.A0A364N7D6"/>
<dbReference type="Pfam" id="PF06699">
    <property type="entry name" value="PIG-F"/>
    <property type="match status" value="1"/>
</dbReference>
<dbReference type="InterPro" id="IPR016068">
    <property type="entry name" value="Translin_N"/>
</dbReference>
<protein>
    <submittedName>
        <fullName evidence="16">Recombination hotspot-binding protein</fullName>
    </submittedName>
</protein>
<dbReference type="InterPro" id="IPR002848">
    <property type="entry name" value="Translin_fam"/>
</dbReference>
<keyword evidence="13 15" id="KW-0472">Membrane</keyword>
<evidence type="ECO:0000256" key="5">
    <source>
        <dbReference type="ARBA" id="ARBA00005902"/>
    </source>
</evidence>
<comment type="similarity">
    <text evidence="5">Belongs to the translin family.</text>
</comment>
<feature type="transmembrane region" description="Helical" evidence="15">
    <location>
        <begin position="386"/>
        <end position="406"/>
    </location>
</feature>
<keyword evidence="12" id="KW-0238">DNA-binding</keyword>
<dbReference type="SUPFAM" id="SSF74784">
    <property type="entry name" value="Translin"/>
    <property type="match status" value="1"/>
</dbReference>
<dbReference type="GO" id="GO:0006506">
    <property type="term" value="P:GPI anchor biosynthetic process"/>
    <property type="evidence" value="ECO:0007669"/>
    <property type="project" value="UniProtKB-UniPathway"/>
</dbReference>
<feature type="transmembrane region" description="Helical" evidence="15">
    <location>
        <begin position="418"/>
        <end position="441"/>
    </location>
</feature>
<comment type="subcellular location">
    <subcellularLocation>
        <location evidence="3">Cytoplasm</location>
    </subcellularLocation>
    <subcellularLocation>
        <location evidence="2">Endoplasmic reticulum membrane</location>
        <topology evidence="2">Multi-pass membrane protein</topology>
    </subcellularLocation>
    <subcellularLocation>
        <location evidence="1">Nucleus</location>
    </subcellularLocation>
</comment>
<evidence type="ECO:0000256" key="15">
    <source>
        <dbReference type="SAM" id="Phobius"/>
    </source>
</evidence>
<dbReference type="GO" id="GO:0016070">
    <property type="term" value="P:RNA metabolic process"/>
    <property type="evidence" value="ECO:0007669"/>
    <property type="project" value="InterPro"/>
</dbReference>
<sequence>MAAQSGMVNPAIFQDLQARVDEDSAVRDELRDIIQALEKHNRNVSFVLSRAHSAPVGELPEILKAAQEPIDNVIETVSKLSQAASKMPYYKFNNMWSRQMQGACESILFWGWLGGYKYEGGEVQCGRLLTIEELGDIFKIPVNLKERDEFHLSLEEYLHSLMTLVEELTRLARNAVTLGDYERPLLINQFVKDLHAGFQILNLKNDSLRRRSDGLKYRVKDVEDVVYDLSLRNLLPKKGEQKHTTVINANATSKPQPSTAAPIEPLKNDTARLYTHVHPILVLSVYAFKFPALVADPVSTLLSTLAPLAVLQIAFVAICLPPTGGSPSMRKQKPGEKKGKAPTKLEQGLNSKIVPAFLSLLLTAIAATPLLTAALVLFGAPVSTHHAHTLLCGAHVAILSTLPLVYVHGVDGDTWRQIVALLLPIDEVYGGLIGTVLGAWLGAVPIPLDWDREWQKWPVTIVTGAYIGYAVGKLLGGTLLKGKKIMFD</sequence>
<evidence type="ECO:0000256" key="7">
    <source>
        <dbReference type="ARBA" id="ARBA00022502"/>
    </source>
</evidence>
<feature type="transmembrane region" description="Helical" evidence="15">
    <location>
        <begin position="461"/>
        <end position="480"/>
    </location>
</feature>
<dbReference type="UniPathway" id="UPA00196"/>
<organism evidence="16 17">
    <name type="scientific">Stemphylium lycopersici</name>
    <name type="common">Tomato gray leaf spot disease fungus</name>
    <name type="synonym">Thyrospora lycopersici</name>
    <dbReference type="NCBI Taxonomy" id="183478"/>
    <lineage>
        <taxon>Eukaryota</taxon>
        <taxon>Fungi</taxon>
        <taxon>Dikarya</taxon>
        <taxon>Ascomycota</taxon>
        <taxon>Pezizomycotina</taxon>
        <taxon>Dothideomycetes</taxon>
        <taxon>Pleosporomycetidae</taxon>
        <taxon>Pleosporales</taxon>
        <taxon>Pleosporineae</taxon>
        <taxon>Pleosporaceae</taxon>
        <taxon>Stemphylium</taxon>
    </lineage>
</organism>
<keyword evidence="11 15" id="KW-1133">Transmembrane helix</keyword>
<evidence type="ECO:0000256" key="6">
    <source>
        <dbReference type="ARBA" id="ARBA00022490"/>
    </source>
</evidence>
<evidence type="ECO:0000256" key="10">
    <source>
        <dbReference type="ARBA" id="ARBA00022884"/>
    </source>
</evidence>
<keyword evidence="9" id="KW-0256">Endoplasmic reticulum</keyword>
<feature type="transmembrane region" description="Helical" evidence="15">
    <location>
        <begin position="300"/>
        <end position="320"/>
    </location>
</feature>
<evidence type="ECO:0000256" key="11">
    <source>
        <dbReference type="ARBA" id="ARBA00022989"/>
    </source>
</evidence>
<dbReference type="InterPro" id="IPR033956">
    <property type="entry name" value="Translin"/>
</dbReference>
<dbReference type="GO" id="GO:0005634">
    <property type="term" value="C:nucleus"/>
    <property type="evidence" value="ECO:0007669"/>
    <property type="project" value="UniProtKB-SubCell"/>
</dbReference>
<dbReference type="EMBL" id="QGDH01000038">
    <property type="protein sequence ID" value="RAR13235.1"/>
    <property type="molecule type" value="Genomic_DNA"/>
</dbReference>
<reference evidence="17" key="1">
    <citation type="submission" date="2018-05" db="EMBL/GenBank/DDBJ databases">
        <title>Draft genome sequence of Stemphylium lycopersici strain CIDEFI 213.</title>
        <authorList>
            <person name="Medina R."/>
            <person name="Franco M.E.E."/>
            <person name="Lucentini C.G."/>
            <person name="Saparrat M.C.N."/>
            <person name="Balatti P.A."/>
        </authorList>
    </citation>
    <scope>NUCLEOTIDE SEQUENCE [LARGE SCALE GENOMIC DNA]</scope>
    <source>
        <strain evidence="17">CIDEFI 213</strain>
    </source>
</reference>
<name>A0A364N7D6_STELY</name>
<evidence type="ECO:0000256" key="4">
    <source>
        <dbReference type="ARBA" id="ARBA00004687"/>
    </source>
</evidence>
<dbReference type="InterPro" id="IPR016069">
    <property type="entry name" value="Translin_C"/>
</dbReference>
<evidence type="ECO:0000256" key="12">
    <source>
        <dbReference type="ARBA" id="ARBA00023125"/>
    </source>
</evidence>
<evidence type="ECO:0000256" key="14">
    <source>
        <dbReference type="ARBA" id="ARBA00023242"/>
    </source>
</evidence>
<keyword evidence="17" id="KW-1185">Reference proteome</keyword>
<keyword evidence="6" id="KW-0963">Cytoplasm</keyword>
<evidence type="ECO:0000313" key="16">
    <source>
        <dbReference type="EMBL" id="RAR13235.1"/>
    </source>
</evidence>
<evidence type="ECO:0000256" key="2">
    <source>
        <dbReference type="ARBA" id="ARBA00004477"/>
    </source>
</evidence>
<dbReference type="Proteomes" id="UP000249619">
    <property type="component" value="Unassembled WGS sequence"/>
</dbReference>
<keyword evidence="10" id="KW-0694">RNA-binding</keyword>
<comment type="caution">
    <text evidence="16">The sequence shown here is derived from an EMBL/GenBank/DDBJ whole genome shotgun (WGS) entry which is preliminary data.</text>
</comment>
<dbReference type="InterPro" id="IPR036081">
    <property type="entry name" value="Translin_sf"/>
</dbReference>
<dbReference type="GO" id="GO:0043565">
    <property type="term" value="F:sequence-specific DNA binding"/>
    <property type="evidence" value="ECO:0007669"/>
    <property type="project" value="InterPro"/>
</dbReference>
<evidence type="ECO:0000256" key="9">
    <source>
        <dbReference type="ARBA" id="ARBA00022824"/>
    </source>
</evidence>
<feature type="transmembrane region" description="Helical" evidence="15">
    <location>
        <begin position="353"/>
        <end position="380"/>
    </location>
</feature>
<keyword evidence="7" id="KW-0337">GPI-anchor biosynthesis</keyword>
<comment type="pathway">
    <text evidence="4">Glycolipid biosynthesis; glycosylphosphatidylinositol-anchor biosynthesis.</text>
</comment>
<dbReference type="InterPro" id="IPR009580">
    <property type="entry name" value="GPI_biosynthesis_protein_Pig-F"/>
</dbReference>
<evidence type="ECO:0000256" key="1">
    <source>
        <dbReference type="ARBA" id="ARBA00004123"/>
    </source>
</evidence>
<evidence type="ECO:0000256" key="13">
    <source>
        <dbReference type="ARBA" id="ARBA00023136"/>
    </source>
</evidence>
<dbReference type="GO" id="GO:0003697">
    <property type="term" value="F:single-stranded DNA binding"/>
    <property type="evidence" value="ECO:0007669"/>
    <property type="project" value="InterPro"/>
</dbReference>
<dbReference type="Gene3D" id="1.20.58.200">
    <property type="entry name" value="Translin, domain 2"/>
    <property type="match status" value="1"/>
</dbReference>
<dbReference type="GO" id="GO:0003723">
    <property type="term" value="F:RNA binding"/>
    <property type="evidence" value="ECO:0007669"/>
    <property type="project" value="UniProtKB-KW"/>
</dbReference>
<keyword evidence="8 15" id="KW-0812">Transmembrane</keyword>
<proteinExistence type="inferred from homology"/>
<dbReference type="CDD" id="cd14819">
    <property type="entry name" value="Translin"/>
    <property type="match status" value="1"/>
</dbReference>
<evidence type="ECO:0000313" key="17">
    <source>
        <dbReference type="Proteomes" id="UP000249619"/>
    </source>
</evidence>
<dbReference type="FunFam" id="1.20.58.200:FF:000002">
    <property type="entry name" value="Putative translin"/>
    <property type="match status" value="1"/>
</dbReference>
<keyword evidence="14" id="KW-0539">Nucleus</keyword>
<gene>
    <name evidence="16" type="ORF">DDE83_003369</name>
</gene>
<evidence type="ECO:0000256" key="3">
    <source>
        <dbReference type="ARBA" id="ARBA00004496"/>
    </source>
</evidence>
<dbReference type="Pfam" id="PF01997">
    <property type="entry name" value="Translin"/>
    <property type="match status" value="1"/>
</dbReference>